<dbReference type="GO" id="GO:0008939">
    <property type="term" value="F:nicotinate-nucleotide-dimethylbenzimidazole phosphoribosyltransferase activity"/>
    <property type="evidence" value="ECO:0007669"/>
    <property type="project" value="UniProtKB-EC"/>
</dbReference>
<evidence type="ECO:0000313" key="10">
    <source>
        <dbReference type="EMBL" id="MDN4517119.1"/>
    </source>
</evidence>
<accession>A0ABT8H8N2</accession>
<dbReference type="InterPro" id="IPR003200">
    <property type="entry name" value="Nict_dMeBzImd_PRibTrfase"/>
</dbReference>
<keyword evidence="7 10" id="KW-0808">Transferase</keyword>
<comment type="pathway">
    <text evidence="1">Nucleoside biosynthesis; alpha-ribazole biosynthesis; alpha-ribazole from 5,6-dimethylbenzimidazole: step 1/2.</text>
</comment>
<evidence type="ECO:0000256" key="4">
    <source>
        <dbReference type="ARBA" id="ARBA00015486"/>
    </source>
</evidence>
<dbReference type="Proteomes" id="UP001172687">
    <property type="component" value="Unassembled WGS sequence"/>
</dbReference>
<sequence>MPALCPTQWQSGTTIERNIVSDAGQFPFDVRVLRAPIDPPPAWIAAAAAEQMAKAAPPLEAPGKLREVAAWIAATQNQLPPRQLINVRLVVFAGDQAAAGPWLVSSRSRVAAAVRAAVGQQSGVNALGAAHGVAVRVLDLSVDDDFVDLAERTALQRYKVSRGSGAIEVEDALTEKQLHAALAAGVAVARDEIANGAQLLMIGDVGSRDATAAAALIAAALGLPAHLVVGTRNSTGGRWQGSAERIDTAVTRIGQRVRDPVSTLGALGGADLAAATAFLITAARCGVPALLEGLTAVAAAVTADRIAPRAATWFTAGYGGDDPVQSAALRHLRLTPLVDSPVHPAADVATVTALPLVRSATAMLIQAAPSSDSFSE</sequence>
<evidence type="ECO:0000256" key="3">
    <source>
        <dbReference type="ARBA" id="ARBA00011991"/>
    </source>
</evidence>
<dbReference type="PANTHER" id="PTHR43463:SF1">
    <property type="entry name" value="NICOTINATE-NUCLEOTIDE--DIMETHYLBENZIMIDAZOLE PHOSPHORIBOSYLTRANSFERASE"/>
    <property type="match status" value="1"/>
</dbReference>
<dbReference type="InterPro" id="IPR023195">
    <property type="entry name" value="Nict_dMeBzImd_PRibTrfase_N"/>
</dbReference>
<evidence type="ECO:0000256" key="2">
    <source>
        <dbReference type="ARBA" id="ARBA00007110"/>
    </source>
</evidence>
<name>A0ABT8H8N2_MYCAO</name>
<gene>
    <name evidence="10" type="ORF">QYF68_04680</name>
</gene>
<evidence type="ECO:0000256" key="9">
    <source>
        <dbReference type="ARBA" id="ARBA00047340"/>
    </source>
</evidence>
<dbReference type="InterPro" id="IPR036087">
    <property type="entry name" value="Nict_dMeBzImd_PRibTrfase_sf"/>
</dbReference>
<dbReference type="Pfam" id="PF02277">
    <property type="entry name" value="DBI_PRT"/>
    <property type="match status" value="1"/>
</dbReference>
<proteinExistence type="inferred from homology"/>
<dbReference type="PANTHER" id="PTHR43463">
    <property type="entry name" value="NICOTINATE-NUCLEOTIDE--DIMETHYLBENZIMIDAZOLE PHOSPHORIBOSYLTRANSFERASE"/>
    <property type="match status" value="1"/>
</dbReference>
<dbReference type="Gene3D" id="3.40.50.10210">
    <property type="match status" value="1"/>
</dbReference>
<keyword evidence="6 10" id="KW-0328">Glycosyltransferase</keyword>
<evidence type="ECO:0000256" key="6">
    <source>
        <dbReference type="ARBA" id="ARBA00022676"/>
    </source>
</evidence>
<comment type="similarity">
    <text evidence="2">Belongs to the CobT family.</text>
</comment>
<comment type="catalytic activity">
    <reaction evidence="9">
        <text>5,6-dimethylbenzimidazole + nicotinate beta-D-ribonucleotide = alpha-ribazole 5'-phosphate + nicotinate + H(+)</text>
        <dbReference type="Rhea" id="RHEA:11196"/>
        <dbReference type="ChEBI" id="CHEBI:15378"/>
        <dbReference type="ChEBI" id="CHEBI:15890"/>
        <dbReference type="ChEBI" id="CHEBI:32544"/>
        <dbReference type="ChEBI" id="CHEBI:57502"/>
        <dbReference type="ChEBI" id="CHEBI:57918"/>
        <dbReference type="EC" id="2.4.2.21"/>
    </reaction>
</comment>
<keyword evidence="5" id="KW-0169">Cobalamin biosynthesis</keyword>
<organism evidence="10 11">
    <name type="scientific">Mycolicibacterium austroafricanum</name>
    <name type="common">Mycobacterium austroafricanum</name>
    <dbReference type="NCBI Taxonomy" id="39687"/>
    <lineage>
        <taxon>Bacteria</taxon>
        <taxon>Bacillati</taxon>
        <taxon>Actinomycetota</taxon>
        <taxon>Actinomycetes</taxon>
        <taxon>Mycobacteriales</taxon>
        <taxon>Mycobacteriaceae</taxon>
        <taxon>Mycolicibacterium</taxon>
    </lineage>
</organism>
<comment type="caution">
    <text evidence="10">The sequence shown here is derived from an EMBL/GenBank/DDBJ whole genome shotgun (WGS) entry which is preliminary data.</text>
</comment>
<dbReference type="SUPFAM" id="SSF52733">
    <property type="entry name" value="Nicotinate mononucleotide:5,6-dimethylbenzimidazole phosphoribosyltransferase (CobT)"/>
    <property type="match status" value="1"/>
</dbReference>
<dbReference type="EC" id="2.4.2.21" evidence="3"/>
<evidence type="ECO:0000256" key="8">
    <source>
        <dbReference type="ARBA" id="ARBA00030686"/>
    </source>
</evidence>
<evidence type="ECO:0000256" key="5">
    <source>
        <dbReference type="ARBA" id="ARBA00022573"/>
    </source>
</evidence>
<reference evidence="10" key="1">
    <citation type="submission" date="2023-07" db="EMBL/GenBank/DDBJ databases">
        <title>Degradation of tert-butanol by M. austroafricanum TBA100.</title>
        <authorList>
            <person name="Helbich S."/>
            <person name="Vainshtein Y."/>
        </authorList>
    </citation>
    <scope>NUCLEOTIDE SEQUENCE</scope>
    <source>
        <strain evidence="10">TBA100</strain>
    </source>
</reference>
<dbReference type="EMBL" id="JAUHTC010000021">
    <property type="protein sequence ID" value="MDN4517119.1"/>
    <property type="molecule type" value="Genomic_DNA"/>
</dbReference>
<keyword evidence="11" id="KW-1185">Reference proteome</keyword>
<evidence type="ECO:0000313" key="11">
    <source>
        <dbReference type="Proteomes" id="UP001172687"/>
    </source>
</evidence>
<protein>
    <recommendedName>
        <fullName evidence="4">Nicotinate-nucleotide--dimethylbenzimidazole phosphoribosyltransferase</fullName>
        <ecNumber evidence="3">2.4.2.21</ecNumber>
    </recommendedName>
    <alternativeName>
        <fullName evidence="8">N(1)-alpha-phosphoribosyltransferase</fullName>
    </alternativeName>
</protein>
<dbReference type="Gene3D" id="1.10.1610.10">
    <property type="match status" value="1"/>
</dbReference>
<evidence type="ECO:0000256" key="1">
    <source>
        <dbReference type="ARBA" id="ARBA00005049"/>
    </source>
</evidence>
<evidence type="ECO:0000256" key="7">
    <source>
        <dbReference type="ARBA" id="ARBA00022679"/>
    </source>
</evidence>